<dbReference type="OrthoDB" id="2544694at2759"/>
<dbReference type="Pfam" id="PF11578">
    <property type="entry name" value="DUF3237"/>
    <property type="match status" value="1"/>
</dbReference>
<reference evidence="1" key="1">
    <citation type="journal article" date="2020" name="Phytopathology">
        <title>Genome sequence of the chestnut blight fungus Cryphonectria parasitica EP155: A fundamental resource for an archetypical invasive plant pathogen.</title>
        <authorList>
            <person name="Crouch J.A."/>
            <person name="Dawe A."/>
            <person name="Aerts A."/>
            <person name="Barry K."/>
            <person name="Churchill A.C.L."/>
            <person name="Grimwood J."/>
            <person name="Hillman B."/>
            <person name="Milgroom M.G."/>
            <person name="Pangilinan J."/>
            <person name="Smith M."/>
            <person name="Salamov A."/>
            <person name="Schmutz J."/>
            <person name="Yadav J."/>
            <person name="Grigoriev I.V."/>
            <person name="Nuss D."/>
        </authorList>
    </citation>
    <scope>NUCLEOTIDE SEQUENCE</scope>
    <source>
        <strain evidence="1">EP155</strain>
    </source>
</reference>
<dbReference type="InterPro" id="IPR020915">
    <property type="entry name" value="UPF0311"/>
</dbReference>
<dbReference type="EMBL" id="MU032350">
    <property type="protein sequence ID" value="KAF3762238.1"/>
    <property type="molecule type" value="Genomic_DNA"/>
</dbReference>
<dbReference type="RefSeq" id="XP_040773217.1">
    <property type="nucleotide sequence ID" value="XM_040917675.1"/>
</dbReference>
<keyword evidence="2" id="KW-1185">Reference proteome</keyword>
<comment type="caution">
    <text evidence="1">The sequence shown here is derived from an EMBL/GenBank/DDBJ whole genome shotgun (WGS) entry which is preliminary data.</text>
</comment>
<evidence type="ECO:0000313" key="1">
    <source>
        <dbReference type="EMBL" id="KAF3762238.1"/>
    </source>
</evidence>
<dbReference type="GeneID" id="63834804"/>
<gene>
    <name evidence="1" type="ORF">M406DRAFT_264650</name>
</gene>
<proteinExistence type="predicted"/>
<dbReference type="Proteomes" id="UP000803844">
    <property type="component" value="Unassembled WGS sequence"/>
</dbReference>
<name>A0A9P4XWE6_CRYP1</name>
<accession>A0A9P4XWE6</accession>
<protein>
    <submittedName>
        <fullName evidence="1">Uncharacterized protein</fullName>
    </submittedName>
</protein>
<evidence type="ECO:0000313" key="2">
    <source>
        <dbReference type="Proteomes" id="UP000803844"/>
    </source>
</evidence>
<organism evidence="1 2">
    <name type="scientific">Cryphonectria parasitica (strain ATCC 38755 / EP155)</name>
    <dbReference type="NCBI Taxonomy" id="660469"/>
    <lineage>
        <taxon>Eukaryota</taxon>
        <taxon>Fungi</taxon>
        <taxon>Dikarya</taxon>
        <taxon>Ascomycota</taxon>
        <taxon>Pezizomycotina</taxon>
        <taxon>Sordariomycetes</taxon>
        <taxon>Sordariomycetidae</taxon>
        <taxon>Diaporthales</taxon>
        <taxon>Cryphonectriaceae</taxon>
        <taxon>Cryphonectria-Endothia species complex</taxon>
        <taxon>Cryphonectria</taxon>
    </lineage>
</organism>
<dbReference type="AlphaFoldDB" id="A0A9P4XWE6"/>
<dbReference type="PANTHER" id="PTHR37315">
    <property type="entry name" value="UPF0311 PROTEIN BLR7842"/>
    <property type="match status" value="1"/>
</dbReference>
<dbReference type="Gene3D" id="2.40.160.20">
    <property type="match status" value="1"/>
</dbReference>
<sequence>MPSTFAQNATTPSAPGLTFLYSLNCTLGTTIDIGYGPKGHRVAIPITGGYFNGPRMSGNISDLGADWGTTDNKTGVFSADTRYNLVTNDGANIYVQTSGPQQPDGHLHLRQIFETGHPDYYWLNNIVSVGILTARDGWVSIDGWQLESPIA</sequence>
<dbReference type="PANTHER" id="PTHR37315:SF1">
    <property type="entry name" value="UPF0311 PROTEIN BLR7842"/>
    <property type="match status" value="1"/>
</dbReference>